<sequence length="248" mass="28238">MNKEVKMNVYRFDPNKDKEGKFQEFTVPVKEGMVVLDAVHYIENNMDPTLGVRWNCKAARCGSCAAEINGKPSLMCKTRVDSLGDKIHVAPMKAFPIVKDLVTDVSRNWEIARKIPEFTPKKGLKEPWQIAEIDVSRSREFRNCIECFLCQDVCHVIREHDKDYIGPRFMVKAASLDTHPLDSINRSKFLHEEGGAGYCNITKCCQSVCPEHIAITDNAIIPEKESIVDSYYDPVTMLFKKIRGKHGQ</sequence>
<evidence type="ECO:0000256" key="3">
    <source>
        <dbReference type="ARBA" id="ARBA00005163"/>
    </source>
</evidence>
<gene>
    <name evidence="13" type="ORF">BJBARM4_0569</name>
</gene>
<dbReference type="Pfam" id="PF13085">
    <property type="entry name" value="Fer2_3"/>
    <property type="match status" value="1"/>
</dbReference>
<dbReference type="Proteomes" id="UP000009375">
    <property type="component" value="Unassembled WGS sequence"/>
</dbReference>
<dbReference type="GO" id="GO:0046872">
    <property type="term" value="F:metal ion binding"/>
    <property type="evidence" value="ECO:0007669"/>
    <property type="project" value="UniProtKB-KW"/>
</dbReference>
<evidence type="ECO:0000313" key="14">
    <source>
        <dbReference type="Proteomes" id="UP000009375"/>
    </source>
</evidence>
<dbReference type="InterPro" id="IPR006058">
    <property type="entry name" value="2Fe2S_fd_BS"/>
</dbReference>
<dbReference type="GO" id="GO:0005886">
    <property type="term" value="C:plasma membrane"/>
    <property type="evidence" value="ECO:0007669"/>
    <property type="project" value="TreeGrafter"/>
</dbReference>
<keyword evidence="6" id="KW-0001">2Fe-2S</keyword>
<dbReference type="CDD" id="cd00207">
    <property type="entry name" value="fer2"/>
    <property type="match status" value="1"/>
</dbReference>
<dbReference type="PROSITE" id="PS00197">
    <property type="entry name" value="2FE2S_FER_1"/>
    <property type="match status" value="1"/>
</dbReference>
<dbReference type="GO" id="GO:0009055">
    <property type="term" value="F:electron transfer activity"/>
    <property type="evidence" value="ECO:0007669"/>
    <property type="project" value="InterPro"/>
</dbReference>
<dbReference type="InterPro" id="IPR001041">
    <property type="entry name" value="2Fe-2S_ferredoxin-type"/>
</dbReference>
<evidence type="ECO:0000256" key="10">
    <source>
        <dbReference type="ARBA" id="ARBA00023014"/>
    </source>
</evidence>
<evidence type="ECO:0000256" key="4">
    <source>
        <dbReference type="ARBA" id="ARBA00009433"/>
    </source>
</evidence>
<evidence type="ECO:0000256" key="2">
    <source>
        <dbReference type="ARBA" id="ARBA00001966"/>
    </source>
</evidence>
<dbReference type="SUPFAM" id="SSF46548">
    <property type="entry name" value="alpha-helical ferredoxin"/>
    <property type="match status" value="1"/>
</dbReference>
<evidence type="ECO:0000256" key="11">
    <source>
        <dbReference type="ARBA" id="ARBA00034078"/>
    </source>
</evidence>
<comment type="cofactor">
    <cofactor evidence="2">
        <name>[4Fe-4S] cluster</name>
        <dbReference type="ChEBI" id="CHEBI:49883"/>
    </cofactor>
</comment>
<dbReference type="GO" id="GO:0016491">
    <property type="term" value="F:oxidoreductase activity"/>
    <property type="evidence" value="ECO:0007669"/>
    <property type="project" value="UniProtKB-KW"/>
</dbReference>
<dbReference type="InterPro" id="IPR036010">
    <property type="entry name" value="2Fe-2S_ferredoxin-like_sf"/>
</dbReference>
<comment type="similarity">
    <text evidence="4">Belongs to the succinate dehydrogenase/fumarate reductase iron-sulfur protein family.</text>
</comment>
<dbReference type="InterPro" id="IPR025192">
    <property type="entry name" value="Succ_DH/fum_Rdtase_N"/>
</dbReference>
<dbReference type="Pfam" id="PF13183">
    <property type="entry name" value="Fer4_8"/>
    <property type="match status" value="1"/>
</dbReference>
<dbReference type="SUPFAM" id="SSF54292">
    <property type="entry name" value="2Fe-2S ferredoxin-like"/>
    <property type="match status" value="1"/>
</dbReference>
<evidence type="ECO:0000256" key="6">
    <source>
        <dbReference type="ARBA" id="ARBA00022714"/>
    </source>
</evidence>
<dbReference type="Gene3D" id="1.10.1060.10">
    <property type="entry name" value="Alpha-helical ferredoxin"/>
    <property type="match status" value="1"/>
</dbReference>
<evidence type="ECO:0000256" key="1">
    <source>
        <dbReference type="ARBA" id="ARBA00001927"/>
    </source>
</evidence>
<dbReference type="GO" id="GO:0051539">
    <property type="term" value="F:4 iron, 4 sulfur cluster binding"/>
    <property type="evidence" value="ECO:0007669"/>
    <property type="project" value="UniProtKB-KW"/>
</dbReference>
<dbReference type="InterPro" id="IPR017896">
    <property type="entry name" value="4Fe4S_Fe-S-bd"/>
</dbReference>
<comment type="cofactor">
    <cofactor evidence="1">
        <name>[3Fe-4S] cluster</name>
        <dbReference type="ChEBI" id="CHEBI:21137"/>
    </cofactor>
</comment>
<dbReference type="Gene3D" id="3.10.20.30">
    <property type="match status" value="1"/>
</dbReference>
<keyword evidence="5" id="KW-0004">4Fe-4S</keyword>
<dbReference type="InterPro" id="IPR009051">
    <property type="entry name" value="Helical_ferredxn"/>
</dbReference>
<dbReference type="PROSITE" id="PS51085">
    <property type="entry name" value="2FE2S_FER_2"/>
    <property type="match status" value="1"/>
</dbReference>
<keyword evidence="7" id="KW-0479">Metal-binding</keyword>
<dbReference type="InterPro" id="IPR004489">
    <property type="entry name" value="Succ_DH/fum_Rdtase_Fe-S"/>
</dbReference>
<dbReference type="GO" id="GO:0022904">
    <property type="term" value="P:respiratory electron transport chain"/>
    <property type="evidence" value="ECO:0007669"/>
    <property type="project" value="TreeGrafter"/>
</dbReference>
<comment type="pathway">
    <text evidence="3">Carbohydrate metabolism; tricarboxylic acid cycle.</text>
</comment>
<organism evidence="13 14">
    <name type="scientific">Candidatus Parvarchaeum acidiphilum ARMAN-4</name>
    <dbReference type="NCBI Taxonomy" id="662760"/>
    <lineage>
        <taxon>Archaea</taxon>
        <taxon>Candidatus Parvarchaeota</taxon>
        <taxon>Candidatus Parvarchaeum</taxon>
    </lineage>
</organism>
<evidence type="ECO:0000256" key="5">
    <source>
        <dbReference type="ARBA" id="ARBA00022485"/>
    </source>
</evidence>
<keyword evidence="10" id="KW-0411">Iron-sulfur</keyword>
<proteinExistence type="inferred from homology"/>
<evidence type="ECO:0000256" key="7">
    <source>
        <dbReference type="ARBA" id="ARBA00022723"/>
    </source>
</evidence>
<accession>D2EFP8</accession>
<name>D2EFP8_PARA4</name>
<reference evidence="13 14" key="1">
    <citation type="journal article" date="2010" name="Proc. Natl. Acad. Sci. U.S.A.">
        <title>Enigmatic, ultrasmall, uncultivated Archaea.</title>
        <authorList>
            <person name="Baker B.J."/>
            <person name="Comolli L.R."/>
            <person name="Dick G.J."/>
            <person name="Hauser L.J."/>
            <person name="Hyatt D."/>
            <person name="Dill B.D."/>
            <person name="Land M.L."/>
            <person name="Verberkmoes N.C."/>
            <person name="Hettich R.L."/>
            <person name="Banfield J.F."/>
        </authorList>
    </citation>
    <scope>NUCLEOTIDE SEQUENCE [LARGE SCALE GENOMIC DNA]</scope>
</reference>
<evidence type="ECO:0000259" key="12">
    <source>
        <dbReference type="PROSITE" id="PS51085"/>
    </source>
</evidence>
<dbReference type="GO" id="GO:0051537">
    <property type="term" value="F:2 iron, 2 sulfur cluster binding"/>
    <property type="evidence" value="ECO:0007669"/>
    <property type="project" value="UniProtKB-KW"/>
</dbReference>
<dbReference type="AlphaFoldDB" id="D2EFP8"/>
<evidence type="ECO:0000256" key="8">
    <source>
        <dbReference type="ARBA" id="ARBA00023002"/>
    </source>
</evidence>
<dbReference type="PANTHER" id="PTHR11921:SF29">
    <property type="entry name" value="SUCCINATE DEHYDROGENASE [UBIQUINONE] IRON-SULFUR SUBUNIT, MITOCHONDRIAL"/>
    <property type="match status" value="1"/>
</dbReference>
<dbReference type="EMBL" id="GG730048">
    <property type="protein sequence ID" value="EEZ92822.1"/>
    <property type="molecule type" value="Genomic_DNA"/>
</dbReference>
<feature type="domain" description="2Fe-2S ferredoxin-type" evidence="12">
    <location>
        <begin position="3"/>
        <end position="93"/>
    </location>
</feature>
<dbReference type="InterPro" id="IPR050573">
    <property type="entry name" value="SDH/FRD_Iron-Sulfur"/>
</dbReference>
<dbReference type="InterPro" id="IPR012675">
    <property type="entry name" value="Beta-grasp_dom_sf"/>
</dbReference>
<protein>
    <submittedName>
        <fullName evidence="13">Succinate dehydrogenase and fumarate reductase iron-sulfur protein</fullName>
    </submittedName>
</protein>
<comment type="cofactor">
    <cofactor evidence="11">
        <name>[2Fe-2S] cluster</name>
        <dbReference type="ChEBI" id="CHEBI:190135"/>
    </cofactor>
</comment>
<evidence type="ECO:0000313" key="13">
    <source>
        <dbReference type="EMBL" id="EEZ92822.1"/>
    </source>
</evidence>
<evidence type="ECO:0000256" key="9">
    <source>
        <dbReference type="ARBA" id="ARBA00023004"/>
    </source>
</evidence>
<dbReference type="PANTHER" id="PTHR11921">
    <property type="entry name" value="SUCCINATE DEHYDROGENASE IRON-SULFUR PROTEIN"/>
    <property type="match status" value="1"/>
</dbReference>
<dbReference type="GO" id="GO:0006099">
    <property type="term" value="P:tricarboxylic acid cycle"/>
    <property type="evidence" value="ECO:0007669"/>
    <property type="project" value="InterPro"/>
</dbReference>
<keyword evidence="9" id="KW-0408">Iron</keyword>
<dbReference type="NCBIfam" id="NF009052">
    <property type="entry name" value="PRK12386.1"/>
    <property type="match status" value="1"/>
</dbReference>
<keyword evidence="8" id="KW-0560">Oxidoreductase</keyword>
<dbReference type="NCBIfam" id="TIGR00384">
    <property type="entry name" value="dhsB"/>
    <property type="match status" value="1"/>
</dbReference>